<name>A0A1W1XZM4_9NEIS</name>
<dbReference type="AlphaFoldDB" id="A0A1W1XZM4"/>
<dbReference type="Proteomes" id="UP000192761">
    <property type="component" value="Unassembled WGS sequence"/>
</dbReference>
<dbReference type="EMBL" id="FWXD01000033">
    <property type="protein sequence ID" value="SMC29334.1"/>
    <property type="molecule type" value="Genomic_DNA"/>
</dbReference>
<dbReference type="STRING" id="1121001.SAMN02745857_03773"/>
<organism evidence="1 2">
    <name type="scientific">Andreprevotia lacus DSM 23236</name>
    <dbReference type="NCBI Taxonomy" id="1121001"/>
    <lineage>
        <taxon>Bacteria</taxon>
        <taxon>Pseudomonadati</taxon>
        <taxon>Pseudomonadota</taxon>
        <taxon>Betaproteobacteria</taxon>
        <taxon>Neisseriales</taxon>
        <taxon>Chitinibacteraceae</taxon>
        <taxon>Andreprevotia</taxon>
    </lineage>
</organism>
<protein>
    <submittedName>
        <fullName evidence="1">Uncharacterized protein</fullName>
    </submittedName>
</protein>
<reference evidence="1 2" key="1">
    <citation type="submission" date="2017-04" db="EMBL/GenBank/DDBJ databases">
        <authorList>
            <person name="Afonso C.L."/>
            <person name="Miller P.J."/>
            <person name="Scott M.A."/>
            <person name="Spackman E."/>
            <person name="Goraichik I."/>
            <person name="Dimitrov K.M."/>
            <person name="Suarez D.L."/>
            <person name="Swayne D.E."/>
        </authorList>
    </citation>
    <scope>NUCLEOTIDE SEQUENCE [LARGE SCALE GENOMIC DNA]</scope>
    <source>
        <strain evidence="1 2">DSM 23236</strain>
    </source>
</reference>
<evidence type="ECO:0000313" key="1">
    <source>
        <dbReference type="EMBL" id="SMC29334.1"/>
    </source>
</evidence>
<proteinExistence type="predicted"/>
<keyword evidence="2" id="KW-1185">Reference proteome</keyword>
<dbReference type="RefSeq" id="WP_139798980.1">
    <property type="nucleotide sequence ID" value="NZ_FWXD01000033.1"/>
</dbReference>
<gene>
    <name evidence="1" type="ORF">SAMN02745857_03773</name>
</gene>
<evidence type="ECO:0000313" key="2">
    <source>
        <dbReference type="Proteomes" id="UP000192761"/>
    </source>
</evidence>
<accession>A0A1W1XZM4</accession>
<sequence length="144" mass="16125">MDVTTKLWEWFCTDELPSIRAYFFLCDALEELASSAEAQSTTLPDCPHCEISSTFTGNYQDFYKYCAELLDQNIEECLGEIDDGLTNLPADAASCFDHSIFKHAAWQGIREQAKAALIALHAEALYPFRAQLEQADSDTATKLI</sequence>